<dbReference type="Proteomes" id="UP001412067">
    <property type="component" value="Unassembled WGS sequence"/>
</dbReference>
<evidence type="ECO:0000313" key="4">
    <source>
        <dbReference type="EMBL" id="KAK8970757.1"/>
    </source>
</evidence>
<dbReference type="SUPFAM" id="SSF53137">
    <property type="entry name" value="Translational machinery components"/>
    <property type="match status" value="1"/>
</dbReference>
<evidence type="ECO:0000256" key="1">
    <source>
        <dbReference type="ARBA" id="ARBA00006194"/>
    </source>
</evidence>
<evidence type="ECO:0000256" key="3">
    <source>
        <dbReference type="ARBA" id="ARBA00023274"/>
    </source>
</evidence>
<evidence type="ECO:0000256" key="2">
    <source>
        <dbReference type="ARBA" id="ARBA00022980"/>
    </source>
</evidence>
<proteinExistence type="inferred from homology"/>
<evidence type="ECO:0008006" key="6">
    <source>
        <dbReference type="Google" id="ProtNLM"/>
    </source>
</evidence>
<protein>
    <recommendedName>
        <fullName evidence="6">Ribosomal protein S11</fullName>
    </recommendedName>
</protein>
<comment type="similarity">
    <text evidence="1">Belongs to the universal ribosomal protein uS11 family.</text>
</comment>
<keyword evidence="5" id="KW-1185">Reference proteome</keyword>
<organism evidence="4 5">
    <name type="scientific">Platanthera guangdongensis</name>
    <dbReference type="NCBI Taxonomy" id="2320717"/>
    <lineage>
        <taxon>Eukaryota</taxon>
        <taxon>Viridiplantae</taxon>
        <taxon>Streptophyta</taxon>
        <taxon>Embryophyta</taxon>
        <taxon>Tracheophyta</taxon>
        <taxon>Spermatophyta</taxon>
        <taxon>Magnoliopsida</taxon>
        <taxon>Liliopsida</taxon>
        <taxon>Asparagales</taxon>
        <taxon>Orchidaceae</taxon>
        <taxon>Orchidoideae</taxon>
        <taxon>Orchideae</taxon>
        <taxon>Orchidinae</taxon>
        <taxon>Platanthera</taxon>
    </lineage>
</organism>
<dbReference type="InterPro" id="IPR001971">
    <property type="entry name" value="Ribosomal_uS11"/>
</dbReference>
<dbReference type="InterPro" id="IPR036967">
    <property type="entry name" value="Ribosomal_uS11_sf"/>
</dbReference>
<dbReference type="PANTHER" id="PTHR11759">
    <property type="entry name" value="40S RIBOSOMAL PROTEIN S14/30S RIBOSOMAL PROTEIN S11"/>
    <property type="match status" value="1"/>
</dbReference>
<name>A0ABR2N2U7_9ASPA</name>
<dbReference type="EMBL" id="JBBWWR010000001">
    <property type="protein sequence ID" value="KAK8970757.1"/>
    <property type="molecule type" value="Genomic_DNA"/>
</dbReference>
<reference evidence="4 5" key="1">
    <citation type="journal article" date="2022" name="Nat. Plants">
        <title>Genomes of leafy and leafless Platanthera orchids illuminate the evolution of mycoheterotrophy.</title>
        <authorList>
            <person name="Li M.H."/>
            <person name="Liu K.W."/>
            <person name="Li Z."/>
            <person name="Lu H.C."/>
            <person name="Ye Q.L."/>
            <person name="Zhang D."/>
            <person name="Wang J.Y."/>
            <person name="Li Y.F."/>
            <person name="Zhong Z.M."/>
            <person name="Liu X."/>
            <person name="Yu X."/>
            <person name="Liu D.K."/>
            <person name="Tu X.D."/>
            <person name="Liu B."/>
            <person name="Hao Y."/>
            <person name="Liao X.Y."/>
            <person name="Jiang Y.T."/>
            <person name="Sun W.H."/>
            <person name="Chen J."/>
            <person name="Chen Y.Q."/>
            <person name="Ai Y."/>
            <person name="Zhai J.W."/>
            <person name="Wu S.S."/>
            <person name="Zhou Z."/>
            <person name="Hsiao Y.Y."/>
            <person name="Wu W.L."/>
            <person name="Chen Y.Y."/>
            <person name="Lin Y.F."/>
            <person name="Hsu J.L."/>
            <person name="Li C.Y."/>
            <person name="Wang Z.W."/>
            <person name="Zhao X."/>
            <person name="Zhong W.Y."/>
            <person name="Ma X.K."/>
            <person name="Ma L."/>
            <person name="Huang J."/>
            <person name="Chen G.Z."/>
            <person name="Huang M.Z."/>
            <person name="Huang L."/>
            <person name="Peng D.H."/>
            <person name="Luo Y.B."/>
            <person name="Zou S.Q."/>
            <person name="Chen S.P."/>
            <person name="Lan S."/>
            <person name="Tsai W.C."/>
            <person name="Van de Peer Y."/>
            <person name="Liu Z.J."/>
        </authorList>
    </citation>
    <scope>NUCLEOTIDE SEQUENCE [LARGE SCALE GENOMIC DNA]</scope>
    <source>
        <strain evidence="4">Lor288</strain>
    </source>
</reference>
<gene>
    <name evidence="4" type="ORF">KSP40_PGU014309</name>
</gene>
<accession>A0ABR2N2U7</accession>
<sequence>MTKPIAKIGLRMNVRSGLHKNERRISKGVIHVQASFNNIIVTITDVRGRVVSWASAGTSGFRGARKETPYVAQATASNAIRTVSDQGSSCFF</sequence>
<comment type="caution">
    <text evidence="4">The sequence shown here is derived from an EMBL/GenBank/DDBJ whole genome shotgun (WGS) entry which is preliminary data.</text>
</comment>
<dbReference type="Gene3D" id="3.30.420.80">
    <property type="entry name" value="Ribosomal protein S11"/>
    <property type="match status" value="1"/>
</dbReference>
<dbReference type="Pfam" id="PF00411">
    <property type="entry name" value="Ribosomal_S11"/>
    <property type="match status" value="1"/>
</dbReference>
<keyword evidence="3" id="KW-0687">Ribonucleoprotein</keyword>
<keyword evidence="2" id="KW-0689">Ribosomal protein</keyword>
<evidence type="ECO:0000313" key="5">
    <source>
        <dbReference type="Proteomes" id="UP001412067"/>
    </source>
</evidence>